<dbReference type="STRING" id="644548.SCNU_12807"/>
<dbReference type="PANTHER" id="PTHR30055:SF234">
    <property type="entry name" value="HTH-TYPE TRANSCRIPTIONAL REGULATOR BETI"/>
    <property type="match status" value="1"/>
</dbReference>
<dbReference type="GO" id="GO:0000976">
    <property type="term" value="F:transcription cis-regulatory region binding"/>
    <property type="evidence" value="ECO:0007669"/>
    <property type="project" value="TreeGrafter"/>
</dbReference>
<evidence type="ECO:0000259" key="5">
    <source>
        <dbReference type="PROSITE" id="PS50977"/>
    </source>
</evidence>
<dbReference type="InterPro" id="IPR009057">
    <property type="entry name" value="Homeodomain-like_sf"/>
</dbReference>
<dbReference type="SUPFAM" id="SSF46689">
    <property type="entry name" value="Homeodomain-like"/>
    <property type="match status" value="1"/>
</dbReference>
<dbReference type="OrthoDB" id="9795011at2"/>
<dbReference type="EMBL" id="AEUD01000010">
    <property type="protein sequence ID" value="EGD54768.1"/>
    <property type="molecule type" value="Genomic_DNA"/>
</dbReference>
<feature type="domain" description="HTH tetR-type" evidence="5">
    <location>
        <begin position="19"/>
        <end position="78"/>
    </location>
</feature>
<sequence length="197" mass="21411">MDTTTTASDACAHLRSDAQANYNRILAAATTVIEREGPDAPLTTIAAEASVGIGTLYRRFPTRAHLVEAVYRHRIITLCDTTAAILESESSPHAALQVWMSMYVDMLITNKAVPDAIKPLLATDTDFRTETRNNLVSALAEFIAEGRRTETVRQDVDPVDILRALTGVAFVSESSDHARASIALIADGLRPQPPRPQ</sequence>
<dbReference type="RefSeq" id="WP_009679774.1">
    <property type="nucleotide sequence ID" value="NZ_AEUD01000010.1"/>
</dbReference>
<reference evidence="6 7" key="1">
    <citation type="journal article" date="2011" name="J. Bacteriol.">
        <title>Draft Genome Sequence of Gordonia neofelifaecis NRRL B-59395, a Cholesterol-Degrading Actinomycete.</title>
        <authorList>
            <person name="Ge F."/>
            <person name="Li W."/>
            <person name="Chen G."/>
            <person name="Liu Y."/>
            <person name="Zhang G."/>
            <person name="Yong B."/>
            <person name="Wang Q."/>
            <person name="Wang N."/>
            <person name="Huang Z."/>
            <person name="Li W."/>
            <person name="Wang J."/>
            <person name="Wu C."/>
            <person name="Xie Q."/>
            <person name="Liu G."/>
        </authorList>
    </citation>
    <scope>NUCLEOTIDE SEQUENCE [LARGE SCALE GENOMIC DNA]</scope>
    <source>
        <strain evidence="6 7">NRRL B-59395</strain>
    </source>
</reference>
<evidence type="ECO:0000313" key="6">
    <source>
        <dbReference type="EMBL" id="EGD54768.1"/>
    </source>
</evidence>
<feature type="DNA-binding region" description="H-T-H motif" evidence="4">
    <location>
        <begin position="41"/>
        <end position="60"/>
    </location>
</feature>
<keyword evidence="2 4" id="KW-0238">DNA-binding</keyword>
<keyword evidence="7" id="KW-1185">Reference proteome</keyword>
<dbReference type="Proteomes" id="UP000035065">
    <property type="component" value="Unassembled WGS sequence"/>
</dbReference>
<dbReference type="eggNOG" id="COG1309">
    <property type="taxonomic scope" value="Bacteria"/>
</dbReference>
<gene>
    <name evidence="6" type="ORF">SCNU_12807</name>
</gene>
<dbReference type="InterPro" id="IPR036271">
    <property type="entry name" value="Tet_transcr_reg_TetR-rel_C_sf"/>
</dbReference>
<dbReference type="InterPro" id="IPR050109">
    <property type="entry name" value="HTH-type_TetR-like_transc_reg"/>
</dbReference>
<evidence type="ECO:0000256" key="4">
    <source>
        <dbReference type="PROSITE-ProRule" id="PRU00335"/>
    </source>
</evidence>
<dbReference type="InterPro" id="IPR001647">
    <property type="entry name" value="HTH_TetR"/>
</dbReference>
<evidence type="ECO:0000256" key="2">
    <source>
        <dbReference type="ARBA" id="ARBA00023125"/>
    </source>
</evidence>
<organism evidence="6 7">
    <name type="scientific">Gordonia neofelifaecis NRRL B-59395</name>
    <dbReference type="NCBI Taxonomy" id="644548"/>
    <lineage>
        <taxon>Bacteria</taxon>
        <taxon>Bacillati</taxon>
        <taxon>Actinomycetota</taxon>
        <taxon>Actinomycetes</taxon>
        <taxon>Mycobacteriales</taxon>
        <taxon>Gordoniaceae</taxon>
        <taxon>Gordonia</taxon>
    </lineage>
</organism>
<evidence type="ECO:0000313" key="7">
    <source>
        <dbReference type="Proteomes" id="UP000035065"/>
    </source>
</evidence>
<dbReference type="AlphaFoldDB" id="F1YKX4"/>
<evidence type="ECO:0000256" key="1">
    <source>
        <dbReference type="ARBA" id="ARBA00023015"/>
    </source>
</evidence>
<dbReference type="Pfam" id="PF00440">
    <property type="entry name" value="TetR_N"/>
    <property type="match status" value="1"/>
</dbReference>
<accession>F1YKX4</accession>
<dbReference type="SUPFAM" id="SSF48498">
    <property type="entry name" value="Tetracyclin repressor-like, C-terminal domain"/>
    <property type="match status" value="1"/>
</dbReference>
<proteinExistence type="predicted"/>
<keyword evidence="1" id="KW-0805">Transcription regulation</keyword>
<dbReference type="GO" id="GO:0003700">
    <property type="term" value="F:DNA-binding transcription factor activity"/>
    <property type="evidence" value="ECO:0007669"/>
    <property type="project" value="TreeGrafter"/>
</dbReference>
<name>F1YKX4_9ACTN</name>
<protein>
    <submittedName>
        <fullName evidence="6">TetR family transcriptional regulator</fullName>
    </submittedName>
</protein>
<dbReference type="PANTHER" id="PTHR30055">
    <property type="entry name" value="HTH-TYPE TRANSCRIPTIONAL REGULATOR RUTR"/>
    <property type="match status" value="1"/>
</dbReference>
<dbReference type="InterPro" id="IPR049445">
    <property type="entry name" value="TetR_SbtR-like_C"/>
</dbReference>
<dbReference type="Gene3D" id="1.10.357.10">
    <property type="entry name" value="Tetracycline Repressor, domain 2"/>
    <property type="match status" value="1"/>
</dbReference>
<dbReference type="PROSITE" id="PS50977">
    <property type="entry name" value="HTH_TETR_2"/>
    <property type="match status" value="1"/>
</dbReference>
<comment type="caution">
    <text evidence="6">The sequence shown here is derived from an EMBL/GenBank/DDBJ whole genome shotgun (WGS) entry which is preliminary data.</text>
</comment>
<keyword evidence="3" id="KW-0804">Transcription</keyword>
<dbReference type="Pfam" id="PF21597">
    <property type="entry name" value="TetR_C_43"/>
    <property type="match status" value="1"/>
</dbReference>
<evidence type="ECO:0000256" key="3">
    <source>
        <dbReference type="ARBA" id="ARBA00023163"/>
    </source>
</evidence>